<evidence type="ECO:0000256" key="2">
    <source>
        <dbReference type="ARBA" id="ARBA00023172"/>
    </source>
</evidence>
<dbReference type="AlphaFoldDB" id="A0A6I0IDG6"/>
<accession>A0A6I0IDG6</accession>
<keyword evidence="2" id="KW-0233">DNA recombination</keyword>
<reference evidence="4 5" key="1">
    <citation type="journal article" date="2019" name="Nat. Med.">
        <title>A library of human gut bacterial isolates paired with longitudinal multiomics data enables mechanistic microbiome research.</title>
        <authorList>
            <person name="Poyet M."/>
            <person name="Groussin M."/>
            <person name="Gibbons S.M."/>
            <person name="Avila-Pacheco J."/>
            <person name="Jiang X."/>
            <person name="Kearney S.M."/>
            <person name="Perrotta A.R."/>
            <person name="Berdy B."/>
            <person name="Zhao S."/>
            <person name="Lieberman T.D."/>
            <person name="Swanson P.K."/>
            <person name="Smith M."/>
            <person name="Roesemann S."/>
            <person name="Alexander J.E."/>
            <person name="Rich S.A."/>
            <person name="Livny J."/>
            <person name="Vlamakis H."/>
            <person name="Clish C."/>
            <person name="Bullock K."/>
            <person name="Deik A."/>
            <person name="Scott J."/>
            <person name="Pierce K.A."/>
            <person name="Xavier R.J."/>
            <person name="Alm E.J."/>
        </authorList>
    </citation>
    <scope>NUCLEOTIDE SEQUENCE [LARGE SCALE GENOMIC DNA]</scope>
    <source>
        <strain evidence="4 5">BIOML-A5</strain>
    </source>
</reference>
<evidence type="ECO:0000313" key="4">
    <source>
        <dbReference type="EMBL" id="KAB3857243.1"/>
    </source>
</evidence>
<evidence type="ECO:0000259" key="3">
    <source>
        <dbReference type="Pfam" id="PF13102"/>
    </source>
</evidence>
<feature type="domain" description="Phage integrase SAM-like" evidence="3">
    <location>
        <begin position="115"/>
        <end position="202"/>
    </location>
</feature>
<dbReference type="InterPro" id="IPR010998">
    <property type="entry name" value="Integrase_recombinase_N"/>
</dbReference>
<evidence type="ECO:0000256" key="1">
    <source>
        <dbReference type="ARBA" id="ARBA00023125"/>
    </source>
</evidence>
<dbReference type="InterPro" id="IPR013762">
    <property type="entry name" value="Integrase-like_cat_sf"/>
</dbReference>
<organism evidence="4 5">
    <name type="scientific">Phocaeicola vulgatus</name>
    <name type="common">Bacteroides vulgatus</name>
    <dbReference type="NCBI Taxonomy" id="821"/>
    <lineage>
        <taxon>Bacteria</taxon>
        <taxon>Pseudomonadati</taxon>
        <taxon>Bacteroidota</taxon>
        <taxon>Bacteroidia</taxon>
        <taxon>Bacteroidales</taxon>
        <taxon>Bacteroidaceae</taxon>
        <taxon>Phocaeicola</taxon>
    </lineage>
</organism>
<keyword evidence="1" id="KW-0238">DNA-binding</keyword>
<gene>
    <name evidence="4" type="ORF">GAS29_08480</name>
</gene>
<dbReference type="GO" id="GO:0006310">
    <property type="term" value="P:DNA recombination"/>
    <property type="evidence" value="ECO:0007669"/>
    <property type="project" value="UniProtKB-KW"/>
</dbReference>
<evidence type="ECO:0000313" key="5">
    <source>
        <dbReference type="Proteomes" id="UP000441522"/>
    </source>
</evidence>
<dbReference type="GO" id="GO:0003677">
    <property type="term" value="F:DNA binding"/>
    <property type="evidence" value="ECO:0007669"/>
    <property type="project" value="UniProtKB-KW"/>
</dbReference>
<dbReference type="GO" id="GO:0015074">
    <property type="term" value="P:DNA integration"/>
    <property type="evidence" value="ECO:0007669"/>
    <property type="project" value="InterPro"/>
</dbReference>
<protein>
    <recommendedName>
        <fullName evidence="3">Phage integrase SAM-like domain-containing protein</fullName>
    </recommendedName>
</protein>
<proteinExistence type="predicted"/>
<dbReference type="RefSeq" id="WP_151849687.1">
    <property type="nucleotide sequence ID" value="NZ_JANUKW010000004.1"/>
</dbReference>
<dbReference type="SUPFAM" id="SSF56349">
    <property type="entry name" value="DNA breaking-rejoining enzymes"/>
    <property type="match status" value="1"/>
</dbReference>
<dbReference type="EMBL" id="WCWW01000015">
    <property type="protein sequence ID" value="KAB3857243.1"/>
    <property type="molecule type" value="Genomic_DNA"/>
</dbReference>
<comment type="caution">
    <text evidence="4">The sequence shown here is derived from an EMBL/GenBank/DDBJ whole genome shotgun (WGS) entry which is preliminary data.</text>
</comment>
<dbReference type="InterPro" id="IPR011010">
    <property type="entry name" value="DNA_brk_join_enz"/>
</dbReference>
<dbReference type="InterPro" id="IPR025269">
    <property type="entry name" value="SAM-like_dom"/>
</dbReference>
<dbReference type="Proteomes" id="UP000441522">
    <property type="component" value="Unassembled WGS sequence"/>
</dbReference>
<dbReference type="Pfam" id="PF13102">
    <property type="entry name" value="Phage_int_SAM_5"/>
    <property type="match status" value="1"/>
</dbReference>
<name>A0A6I0IDG6_PHOVU</name>
<dbReference type="Gene3D" id="1.10.443.10">
    <property type="entry name" value="Intergrase catalytic core"/>
    <property type="match status" value="1"/>
</dbReference>
<dbReference type="Gene3D" id="1.10.150.130">
    <property type="match status" value="1"/>
</dbReference>
<sequence>MATIKLTIFKAKALKDGRHKIRVAVCHKQETCYIVTHFIIDNISQFKNGQVVKRPDASIINTKLRSMMNELQERLDNIKNQSLYSCRQIKNMLESGTDFKENGYVTYQQACNVLIKNLKEEGRNSYAILIERNCRYFTEFTKGEILMSDITPNLIEGFSRFLKETKKIGNTSIGMMLSQSKAVINRSINSGEVRYDIHPFIKKKIPKSPPRELDISLKSFNTIRCSNPKEKKYIVARDLFMLSFYLGGMNLIDIMNARFDGDKVSFIRMKTRFKTETKQTCVLPIIEPAKEIINQWINRRTNKLDFGYKFSYHNFSRYVCRSLSTLADNLGIKEKVVFYSARKSFAQYAFDLGIPDSIIDYCLAHSDNGRGVVRYYTKTRFKQAEIAINRVADYINNPSKYKEYIEMKADIMLMKI</sequence>